<dbReference type="Pfam" id="PF00690">
    <property type="entry name" value="Cation_ATPase_N"/>
    <property type="match status" value="1"/>
</dbReference>
<protein>
    <submittedName>
        <fullName evidence="2">Cation_ATPase_N domain-containing protein</fullName>
    </submittedName>
</protein>
<reference evidence="2" key="1">
    <citation type="submission" date="2022-08" db="UniProtKB">
        <authorList>
            <consortium name="EnsemblMetazoa"/>
        </authorList>
    </citation>
    <scope>IDENTIFICATION</scope>
    <source>
        <strain evidence="2">EBRO</strain>
    </source>
</reference>
<name>A0A182JLM0_ANOAO</name>
<dbReference type="SUPFAM" id="SSF81665">
    <property type="entry name" value="Calcium ATPase, transmembrane domain M"/>
    <property type="match status" value="1"/>
</dbReference>
<dbReference type="STRING" id="41427.A0A182JLM0"/>
<dbReference type="InterPro" id="IPR004014">
    <property type="entry name" value="ATPase_P-typ_cation-transptr_N"/>
</dbReference>
<organism evidence="2">
    <name type="scientific">Anopheles atroparvus</name>
    <name type="common">European mosquito</name>
    <dbReference type="NCBI Taxonomy" id="41427"/>
    <lineage>
        <taxon>Eukaryota</taxon>
        <taxon>Metazoa</taxon>
        <taxon>Ecdysozoa</taxon>
        <taxon>Arthropoda</taxon>
        <taxon>Hexapoda</taxon>
        <taxon>Insecta</taxon>
        <taxon>Pterygota</taxon>
        <taxon>Neoptera</taxon>
        <taxon>Endopterygota</taxon>
        <taxon>Diptera</taxon>
        <taxon>Nematocera</taxon>
        <taxon>Culicoidea</taxon>
        <taxon>Culicidae</taxon>
        <taxon>Anophelinae</taxon>
        <taxon>Anopheles</taxon>
    </lineage>
</organism>
<dbReference type="VEuPathDB" id="VectorBase:AATE020371"/>
<evidence type="ECO:0000259" key="1">
    <source>
        <dbReference type="Pfam" id="PF00690"/>
    </source>
</evidence>
<accession>A0A182JLM0</accession>
<dbReference type="AlphaFoldDB" id="A0A182JLM0"/>
<feature type="domain" description="Cation-transporting P-type ATPase N-terminal" evidence="1">
    <location>
        <begin position="5"/>
        <end position="40"/>
    </location>
</feature>
<proteinExistence type="predicted"/>
<dbReference type="InterPro" id="IPR023298">
    <property type="entry name" value="ATPase_P-typ_TM_dom_sf"/>
</dbReference>
<dbReference type="EnsemblMetazoa" id="AATE020371-RA">
    <property type="protein sequence ID" value="AATE020371-PA.1"/>
    <property type="gene ID" value="AATE020371"/>
</dbReference>
<sequence>MEDGHSKTVEEVLSYYRVDQERGLSLDQVKEYQKKYGPNVDCVSMVADICYTLEAGAPLALYPLVVRLTWCVCSGRATAPGFASQANGAKYTSRYRFVLAFASLRDFGASRQR</sequence>
<evidence type="ECO:0000313" key="2">
    <source>
        <dbReference type="EnsemblMetazoa" id="AATE020371-PA.1"/>
    </source>
</evidence>